<dbReference type="Proteomes" id="UP001164746">
    <property type="component" value="Chromosome 10"/>
</dbReference>
<reference evidence="4" key="1">
    <citation type="submission" date="2022-11" db="EMBL/GenBank/DDBJ databases">
        <title>Centuries of genome instability and evolution in soft-shell clam transmissible cancer (bioRxiv).</title>
        <authorList>
            <person name="Hart S.F.M."/>
            <person name="Yonemitsu M.A."/>
            <person name="Giersch R.M."/>
            <person name="Beal B.F."/>
            <person name="Arriagada G."/>
            <person name="Davis B.W."/>
            <person name="Ostrander E.A."/>
            <person name="Goff S.P."/>
            <person name="Metzger M.J."/>
        </authorList>
    </citation>
    <scope>NUCLEOTIDE SEQUENCE</scope>
    <source>
        <strain evidence="4">MELC-2E11</strain>
        <tissue evidence="4">Siphon/mantle</tissue>
    </source>
</reference>
<keyword evidence="5" id="KW-1185">Reference proteome</keyword>
<organism evidence="4 5">
    <name type="scientific">Mya arenaria</name>
    <name type="common">Soft-shell clam</name>
    <dbReference type="NCBI Taxonomy" id="6604"/>
    <lineage>
        <taxon>Eukaryota</taxon>
        <taxon>Metazoa</taxon>
        <taxon>Spiralia</taxon>
        <taxon>Lophotrochozoa</taxon>
        <taxon>Mollusca</taxon>
        <taxon>Bivalvia</taxon>
        <taxon>Autobranchia</taxon>
        <taxon>Heteroconchia</taxon>
        <taxon>Euheterodonta</taxon>
        <taxon>Imparidentia</taxon>
        <taxon>Neoheterodontei</taxon>
        <taxon>Myida</taxon>
        <taxon>Myoidea</taxon>
        <taxon>Myidae</taxon>
        <taxon>Mya</taxon>
    </lineage>
</organism>
<dbReference type="EMBL" id="CP111021">
    <property type="protein sequence ID" value="WAR18001.1"/>
    <property type="molecule type" value="Genomic_DNA"/>
</dbReference>
<sequence length="207" mass="23767">MKREHVYEGVLFFGNTPPDILNAVKDFDVRHGYRNSREFKDKVLNEVGLDLANSMPSPRVIKSHLPVKLMSRQIKTRHCKTVVLFRNPKDLFVSYYHFYRASSSSVTSAELGKTSSTCLGRSGRDYRTLPVQQYANQPDDEPFRCLLHKIGSEIGDWKNLFTVKQSDLFEKFYKDEQMSVKPIISIFDGILQNNGQRIPSSGILEDT</sequence>
<name>A0ABY7FAJ6_MYAAR</name>
<protein>
    <submittedName>
        <fullName evidence="4">ST1C2-like protein</fullName>
    </submittedName>
</protein>
<evidence type="ECO:0000256" key="2">
    <source>
        <dbReference type="ARBA" id="ARBA00022679"/>
    </source>
</evidence>
<evidence type="ECO:0000313" key="5">
    <source>
        <dbReference type="Proteomes" id="UP001164746"/>
    </source>
</evidence>
<feature type="domain" description="Sulfotransferase" evidence="3">
    <location>
        <begin position="46"/>
        <end position="103"/>
    </location>
</feature>
<gene>
    <name evidence="4" type="ORF">MAR_032595</name>
</gene>
<comment type="similarity">
    <text evidence="1">Belongs to the sulfotransferase 1 family.</text>
</comment>
<evidence type="ECO:0000313" key="4">
    <source>
        <dbReference type="EMBL" id="WAR18001.1"/>
    </source>
</evidence>
<evidence type="ECO:0000256" key="1">
    <source>
        <dbReference type="ARBA" id="ARBA00005771"/>
    </source>
</evidence>
<dbReference type="PANTHER" id="PTHR11783">
    <property type="entry name" value="SULFOTRANSFERASE SULT"/>
    <property type="match status" value="1"/>
</dbReference>
<dbReference type="InterPro" id="IPR000863">
    <property type="entry name" value="Sulfotransferase_dom"/>
</dbReference>
<dbReference type="SUPFAM" id="SSF52540">
    <property type="entry name" value="P-loop containing nucleoside triphosphate hydrolases"/>
    <property type="match status" value="1"/>
</dbReference>
<dbReference type="Pfam" id="PF00685">
    <property type="entry name" value="Sulfotransfer_1"/>
    <property type="match status" value="1"/>
</dbReference>
<keyword evidence="2" id="KW-0808">Transferase</keyword>
<proteinExistence type="inferred from homology"/>
<accession>A0ABY7FAJ6</accession>
<dbReference type="InterPro" id="IPR027417">
    <property type="entry name" value="P-loop_NTPase"/>
</dbReference>
<dbReference type="Gene3D" id="3.40.50.300">
    <property type="entry name" value="P-loop containing nucleotide triphosphate hydrolases"/>
    <property type="match status" value="1"/>
</dbReference>
<evidence type="ECO:0000259" key="3">
    <source>
        <dbReference type="Pfam" id="PF00685"/>
    </source>
</evidence>